<dbReference type="EMBL" id="CAJHJT010000056">
    <property type="protein sequence ID" value="CAD7014446.1"/>
    <property type="molecule type" value="Genomic_DNA"/>
</dbReference>
<feature type="compositionally biased region" description="Polar residues" evidence="1">
    <location>
        <begin position="48"/>
        <end position="62"/>
    </location>
</feature>
<dbReference type="AlphaFoldDB" id="A0A811VGC2"/>
<accession>A0A811VGC2</accession>
<comment type="caution">
    <text evidence="2">The sequence shown here is derived from an EMBL/GenBank/DDBJ whole genome shotgun (WGS) entry which is preliminary data.</text>
</comment>
<evidence type="ECO:0000313" key="3">
    <source>
        <dbReference type="Proteomes" id="UP000606786"/>
    </source>
</evidence>
<dbReference type="Proteomes" id="UP000606786">
    <property type="component" value="Unassembled WGS sequence"/>
</dbReference>
<evidence type="ECO:0000313" key="2">
    <source>
        <dbReference type="EMBL" id="CAD7014446.1"/>
    </source>
</evidence>
<keyword evidence="3" id="KW-1185">Reference proteome</keyword>
<feature type="region of interest" description="Disordered" evidence="1">
    <location>
        <begin position="42"/>
        <end position="77"/>
    </location>
</feature>
<reference evidence="2" key="1">
    <citation type="submission" date="2020-11" db="EMBL/GenBank/DDBJ databases">
        <authorList>
            <person name="Whitehead M."/>
        </authorList>
    </citation>
    <scope>NUCLEOTIDE SEQUENCE</scope>
    <source>
        <strain evidence="2">EGII</strain>
    </source>
</reference>
<evidence type="ECO:0000256" key="1">
    <source>
        <dbReference type="SAM" id="MobiDB-lite"/>
    </source>
</evidence>
<sequence length="77" mass="8517">MFVVGESAEFVSETAELLDEDNGQKIYSALIFAKLGKCQFSHEKSKSTNEQTTGNDNFTSKHATSRTDALETSFAYN</sequence>
<organism evidence="2 3">
    <name type="scientific">Ceratitis capitata</name>
    <name type="common">Mediterranean fruit fly</name>
    <name type="synonym">Tephritis capitata</name>
    <dbReference type="NCBI Taxonomy" id="7213"/>
    <lineage>
        <taxon>Eukaryota</taxon>
        <taxon>Metazoa</taxon>
        <taxon>Ecdysozoa</taxon>
        <taxon>Arthropoda</taxon>
        <taxon>Hexapoda</taxon>
        <taxon>Insecta</taxon>
        <taxon>Pterygota</taxon>
        <taxon>Neoptera</taxon>
        <taxon>Endopterygota</taxon>
        <taxon>Diptera</taxon>
        <taxon>Brachycera</taxon>
        <taxon>Muscomorpha</taxon>
        <taxon>Tephritoidea</taxon>
        <taxon>Tephritidae</taxon>
        <taxon>Ceratitis</taxon>
        <taxon>Ceratitis</taxon>
    </lineage>
</organism>
<gene>
    <name evidence="2" type="ORF">CCAP1982_LOCUS22442</name>
</gene>
<protein>
    <submittedName>
        <fullName evidence="2">(Mediterranean fruit fly) hypothetical protein</fullName>
    </submittedName>
</protein>
<proteinExistence type="predicted"/>
<name>A0A811VGC2_CERCA</name>